<reference evidence="1 2" key="1">
    <citation type="journal article" date="2021" name="MBio">
        <title>A New Model Trypanosomatid, Novymonas esmeraldas: Genomic Perception of Its 'Candidatus Pandoraea novymonadis' Endosymbiont.</title>
        <authorList>
            <person name="Zakharova A."/>
            <person name="Saura A."/>
            <person name="Butenko A."/>
            <person name="Podesvova L."/>
            <person name="Warmusova S."/>
            <person name="Kostygov A.Y."/>
            <person name="Nenarokova A."/>
            <person name="Lukes J."/>
            <person name="Opperdoes F.R."/>
            <person name="Yurchenko V."/>
        </authorList>
    </citation>
    <scope>NUCLEOTIDE SEQUENCE [LARGE SCALE GENOMIC DNA]</scope>
    <source>
        <strain evidence="1 2">E262AT.01</strain>
    </source>
</reference>
<keyword evidence="2" id="KW-1185">Reference proteome</keyword>
<dbReference type="CDD" id="cd07067">
    <property type="entry name" value="HP_PGM_like"/>
    <property type="match status" value="1"/>
</dbReference>
<proteinExistence type="predicted"/>
<organism evidence="1 2">
    <name type="scientific">Novymonas esmeraldas</name>
    <dbReference type="NCBI Taxonomy" id="1808958"/>
    <lineage>
        <taxon>Eukaryota</taxon>
        <taxon>Discoba</taxon>
        <taxon>Euglenozoa</taxon>
        <taxon>Kinetoplastea</taxon>
        <taxon>Metakinetoplastina</taxon>
        <taxon>Trypanosomatida</taxon>
        <taxon>Trypanosomatidae</taxon>
        <taxon>Novymonas</taxon>
    </lineage>
</organism>
<dbReference type="SUPFAM" id="SSF53254">
    <property type="entry name" value="Phosphoglycerate mutase-like"/>
    <property type="match status" value="1"/>
</dbReference>
<comment type="caution">
    <text evidence="1">The sequence shown here is derived from an EMBL/GenBank/DDBJ whole genome shotgun (WGS) entry which is preliminary data.</text>
</comment>
<dbReference type="PANTHER" id="PTHR16469">
    <property type="entry name" value="UBIQUITIN-ASSOCIATED AND SH3 DOMAIN-CONTAINING BA-RELATED"/>
    <property type="match status" value="1"/>
</dbReference>
<dbReference type="EMBL" id="JAECZO010000109">
    <property type="protein sequence ID" value="KAK7197524.1"/>
    <property type="molecule type" value="Genomic_DNA"/>
</dbReference>
<dbReference type="SMART" id="SM00855">
    <property type="entry name" value="PGAM"/>
    <property type="match status" value="1"/>
</dbReference>
<name>A0AAW0EVS0_9TRYP</name>
<dbReference type="Gene3D" id="3.40.50.1240">
    <property type="entry name" value="Phosphoglycerate mutase-like"/>
    <property type="match status" value="1"/>
</dbReference>
<evidence type="ECO:0000313" key="1">
    <source>
        <dbReference type="EMBL" id="KAK7197524.1"/>
    </source>
</evidence>
<evidence type="ECO:0000313" key="2">
    <source>
        <dbReference type="Proteomes" id="UP001430356"/>
    </source>
</evidence>
<protein>
    <submittedName>
        <fullName evidence="1">Histidine phosphatase superfamily (Branch 1)</fullName>
    </submittedName>
</protein>
<dbReference type="InterPro" id="IPR013078">
    <property type="entry name" value="His_Pase_superF_clade-1"/>
</dbReference>
<dbReference type="Pfam" id="PF00300">
    <property type="entry name" value="His_Phos_1"/>
    <property type="match status" value="1"/>
</dbReference>
<sequence>MPPAHIFIARHSERVDHMDAEFGKTYSRPHDSPITDNGVTFAEKLGDYLVHHYGVRPSEVVFLSSPLTRCVQTSHGIVTGILRSAAGTSPDTIPIYIEPAVMEGPYWMFYDMSKNVAVVEPNGGPFHCPEPVYHDAAFHHASTSRHVQLHNPFPLHPAPHFAVEDNKLTDASFPERCARGAQTLLTIPELDGKTVVLVAHGETVWRALHALKGTTMESEIHSPAYTGFVHVTCSGEGGAETQVRVEFEPFATPHLSETPKETSGVSA</sequence>
<dbReference type="InterPro" id="IPR051710">
    <property type="entry name" value="Phosphatase_SH3-domain"/>
</dbReference>
<dbReference type="PANTHER" id="PTHR16469:SF27">
    <property type="entry name" value="UBIQUITIN-ASSOCIATED AND SH3 DOMAIN-CONTAINING BA-RELATED"/>
    <property type="match status" value="1"/>
</dbReference>
<dbReference type="Proteomes" id="UP001430356">
    <property type="component" value="Unassembled WGS sequence"/>
</dbReference>
<dbReference type="AlphaFoldDB" id="A0AAW0EVS0"/>
<dbReference type="InterPro" id="IPR029033">
    <property type="entry name" value="His_PPase_superfam"/>
</dbReference>
<gene>
    <name evidence="1" type="ORF">NESM_000702200</name>
</gene>
<accession>A0AAW0EVS0</accession>